<name>A0ACC1KZH9_9FUNG</name>
<keyword evidence="2" id="KW-1185">Reference proteome</keyword>
<organism evidence="1 2">
    <name type="scientific">Coemansia helicoidea</name>
    <dbReference type="NCBI Taxonomy" id="1286919"/>
    <lineage>
        <taxon>Eukaryota</taxon>
        <taxon>Fungi</taxon>
        <taxon>Fungi incertae sedis</taxon>
        <taxon>Zoopagomycota</taxon>
        <taxon>Kickxellomycotina</taxon>
        <taxon>Kickxellomycetes</taxon>
        <taxon>Kickxellales</taxon>
        <taxon>Kickxellaceae</taxon>
        <taxon>Coemansia</taxon>
    </lineage>
</organism>
<accession>A0ACC1KZH9</accession>
<comment type="caution">
    <text evidence="1">The sequence shown here is derived from an EMBL/GenBank/DDBJ whole genome shotgun (WGS) entry which is preliminary data.</text>
</comment>
<proteinExistence type="predicted"/>
<sequence length="200" mass="19604">MRFISLVSVAIACVAAAPYAAPGYSGEVVPVPYPHYPVYPGGVVAHPSTGAGNGSNGNSSGSNGSGSNGSGSNGSGSNGSGSNGSGSNGSVSNGSGSNGAGSKAEVCGLTPGQVAALTPLINELKLARTVDDLKRLVHQITDLLADTLQQSAVTSLLNLVDSLVAGLGLGGLNLKPAIDNIASILRNQIPCLLNTLLPSP</sequence>
<evidence type="ECO:0000313" key="2">
    <source>
        <dbReference type="Proteomes" id="UP001140087"/>
    </source>
</evidence>
<gene>
    <name evidence="1" type="ORF">H4R21_003940</name>
</gene>
<evidence type="ECO:0000313" key="1">
    <source>
        <dbReference type="EMBL" id="KAJ2798416.1"/>
    </source>
</evidence>
<dbReference type="EMBL" id="JANBUN010001371">
    <property type="protein sequence ID" value="KAJ2798416.1"/>
    <property type="molecule type" value="Genomic_DNA"/>
</dbReference>
<reference evidence="1" key="1">
    <citation type="submission" date="2022-07" db="EMBL/GenBank/DDBJ databases">
        <title>Phylogenomic reconstructions and comparative analyses of Kickxellomycotina fungi.</title>
        <authorList>
            <person name="Reynolds N.K."/>
            <person name="Stajich J.E."/>
            <person name="Barry K."/>
            <person name="Grigoriev I.V."/>
            <person name="Crous P."/>
            <person name="Smith M.E."/>
        </authorList>
    </citation>
    <scope>NUCLEOTIDE SEQUENCE</scope>
    <source>
        <strain evidence="1">BCRC 34780</strain>
    </source>
</reference>
<dbReference type="Proteomes" id="UP001140087">
    <property type="component" value="Unassembled WGS sequence"/>
</dbReference>
<protein>
    <submittedName>
        <fullName evidence="1">Uncharacterized protein</fullName>
    </submittedName>
</protein>